<accession>A0A9Y1BKH8</accession>
<dbReference type="AlphaFoldDB" id="A0A9Y1BKH8"/>
<reference evidence="2" key="1">
    <citation type="journal article" date="2022" name="Nat. Microbiol.">
        <title>Unique mobile elements and scalable gene flow at the prokaryote-eukaryote boundary revealed by circularized Asgard archaea genomes.</title>
        <authorList>
            <person name="Wu F."/>
            <person name="Speth D.R."/>
            <person name="Philosof A."/>
            <person name="Cremiere A."/>
            <person name="Narayanan A."/>
            <person name="Barco R.A."/>
            <person name="Connon S.A."/>
            <person name="Amend J.P."/>
            <person name="Antoshechkin I.A."/>
            <person name="Orphan V.J."/>
        </authorList>
    </citation>
    <scope>NUCLEOTIDE SEQUENCE</scope>
    <source>
        <strain evidence="2">PM71</strain>
    </source>
</reference>
<evidence type="ECO:0000313" key="2">
    <source>
        <dbReference type="EMBL" id="UJG40400.1"/>
    </source>
</evidence>
<dbReference type="InterPro" id="IPR041650">
    <property type="entry name" value="HEPN_Swt1"/>
</dbReference>
<name>A0A9Y1BKH8_9ARCH</name>
<proteinExistence type="predicted"/>
<sequence>MKKEKEDAIKKFANIFSMTAGNRSIYKHLDFLFKDDYNGSTKRDQIIYLLKKYYPDNKKLMYILREIFAVHNVSFVKRNIDKINECLINFNLYVDENLKLNVIDSVIMCLNEAEFIVNSQLDNIPKNLPQMPEDILEKGKNMAYAYLLLYILENYLRLFISQANKNKKLEYSAGQKKKIENRKNQEEKNTYHAVRGTNDLFYLDLSDLCSIIVNNWNSFIKYFPNQNFIKTRLEELVITRNHVAHNSIISDNDFRRLITYFEDILNQIAFYFH</sequence>
<dbReference type="Pfam" id="PF18731">
    <property type="entry name" value="HEPN_Swt1"/>
    <property type="match status" value="1"/>
</dbReference>
<feature type="domain" description="Swt1-like HEPN" evidence="1">
    <location>
        <begin position="149"/>
        <end position="268"/>
    </location>
</feature>
<organism evidence="2">
    <name type="scientific">Candidatus Heimdallarchaeum aukensis</name>
    <dbReference type="NCBI Taxonomy" id="2876573"/>
    <lineage>
        <taxon>Archaea</taxon>
        <taxon>Promethearchaeati</taxon>
        <taxon>Candidatus Heimdallarchaeota</taxon>
        <taxon>Candidatus Heimdallarchaeia (ex Rinke et al. 2021) (nom. nud.)</taxon>
        <taxon>Candidatus Heimdallarchaeales</taxon>
        <taxon>Candidatus Heimdallarchaeaceae</taxon>
        <taxon>Candidatus Heimdallarchaeum</taxon>
    </lineage>
</organism>
<protein>
    <recommendedName>
        <fullName evidence="1">Swt1-like HEPN domain-containing protein</fullName>
    </recommendedName>
</protein>
<evidence type="ECO:0000259" key="1">
    <source>
        <dbReference type="Pfam" id="PF18731"/>
    </source>
</evidence>
<dbReference type="EMBL" id="CP084166">
    <property type="protein sequence ID" value="UJG40400.1"/>
    <property type="molecule type" value="Genomic_DNA"/>
</dbReference>
<gene>
    <name evidence="2" type="ORF">K9W45_11230</name>
</gene>
<dbReference type="Proteomes" id="UP001201020">
    <property type="component" value="Chromosome"/>
</dbReference>